<dbReference type="PANTHER" id="PTHR38926:SF82">
    <property type="entry name" value="F-BOX DOMAIN-CONTAINING PROTEIN"/>
    <property type="match status" value="1"/>
</dbReference>
<evidence type="ECO:0000259" key="3">
    <source>
        <dbReference type="PROSITE" id="PS50181"/>
    </source>
</evidence>
<dbReference type="Pfam" id="PF12937">
    <property type="entry name" value="F-box-like"/>
    <property type="match status" value="1"/>
</dbReference>
<proteinExistence type="predicted"/>
<protein>
    <recommendedName>
        <fullName evidence="3">F-box domain-containing protein</fullName>
    </recommendedName>
</protein>
<dbReference type="InterPro" id="IPR025875">
    <property type="entry name" value="Leu-rich_rpt_4"/>
</dbReference>
<dbReference type="PROSITE" id="PS50181">
    <property type="entry name" value="FBOX"/>
    <property type="match status" value="1"/>
</dbReference>
<evidence type="ECO:0000256" key="2">
    <source>
        <dbReference type="ARBA" id="ARBA00022737"/>
    </source>
</evidence>
<dbReference type="Pfam" id="PF12799">
    <property type="entry name" value="LRR_4"/>
    <property type="match status" value="1"/>
</dbReference>
<comment type="caution">
    <text evidence="4">The sequence shown here is derived from an EMBL/GenBank/DDBJ whole genome shotgun (WGS) entry which is preliminary data.</text>
</comment>
<gene>
    <name evidence="4" type="ORF">CASFOL_014515</name>
</gene>
<name>A0ABD3DN68_9LAMI</name>
<dbReference type="Proteomes" id="UP001632038">
    <property type="component" value="Unassembled WGS sequence"/>
</dbReference>
<dbReference type="InterPro" id="IPR032675">
    <property type="entry name" value="LRR_dom_sf"/>
</dbReference>
<dbReference type="Gene3D" id="3.80.10.10">
    <property type="entry name" value="Ribonuclease Inhibitor"/>
    <property type="match status" value="1"/>
</dbReference>
<dbReference type="SUPFAM" id="SSF52047">
    <property type="entry name" value="RNI-like"/>
    <property type="match status" value="1"/>
</dbReference>
<dbReference type="Gene3D" id="1.20.1280.50">
    <property type="match status" value="1"/>
</dbReference>
<feature type="domain" description="F-box" evidence="3">
    <location>
        <begin position="8"/>
        <end position="55"/>
    </location>
</feature>
<evidence type="ECO:0000313" key="5">
    <source>
        <dbReference type="Proteomes" id="UP001632038"/>
    </source>
</evidence>
<evidence type="ECO:0000313" key="4">
    <source>
        <dbReference type="EMBL" id="KAL3643700.1"/>
    </source>
</evidence>
<keyword evidence="2" id="KW-0677">Repeat</keyword>
<dbReference type="EMBL" id="JAVIJP010000016">
    <property type="protein sequence ID" value="KAL3643700.1"/>
    <property type="molecule type" value="Genomic_DNA"/>
</dbReference>
<dbReference type="PANTHER" id="PTHR38926">
    <property type="entry name" value="F-BOX DOMAIN CONTAINING PROTEIN, EXPRESSED"/>
    <property type="match status" value="1"/>
</dbReference>
<dbReference type="AlphaFoldDB" id="A0ABD3DN68"/>
<sequence length="266" mass="30389">MEGGSSSLPSWIELPRDLTENILSRLGQVEILRNAQRVCTTWRSVCSEPSLWRVIDIYCYYPGLSYDTRHRICRHAVDRSKGELIDINIEFFCTDDLLHYISERSSRLKCLRLTFCESISGESLTTSVKKFPELEELHLFFMPFITAKVIEAISISCPNLKSFTFNQHHNWPGLLEIDDSYALTIAKNMPNLRHLCLVGNKLTNEGLKAIFNGCPNLESLDLRQCFSLDLQGDFGKICSGRIKYLKRPSDSISINELGNIDLDDED</sequence>
<dbReference type="SMART" id="SM00367">
    <property type="entry name" value="LRR_CC"/>
    <property type="match status" value="4"/>
</dbReference>
<dbReference type="CDD" id="cd22164">
    <property type="entry name" value="F-box_AtSKIP19-like"/>
    <property type="match status" value="1"/>
</dbReference>
<dbReference type="InterPro" id="IPR001810">
    <property type="entry name" value="F-box_dom"/>
</dbReference>
<keyword evidence="1" id="KW-0433">Leucine-rich repeat</keyword>
<dbReference type="InterPro" id="IPR006553">
    <property type="entry name" value="Leu-rich_rpt_Cys-con_subtyp"/>
</dbReference>
<accession>A0ABD3DN68</accession>
<reference evidence="5" key="1">
    <citation type="journal article" date="2024" name="IScience">
        <title>Strigolactones Initiate the Formation of Haustorium-like Structures in Castilleja.</title>
        <authorList>
            <person name="Buerger M."/>
            <person name="Peterson D."/>
            <person name="Chory J."/>
        </authorList>
    </citation>
    <scope>NUCLEOTIDE SEQUENCE [LARGE SCALE GENOMIC DNA]</scope>
</reference>
<evidence type="ECO:0000256" key="1">
    <source>
        <dbReference type="ARBA" id="ARBA00022614"/>
    </source>
</evidence>
<organism evidence="4 5">
    <name type="scientific">Castilleja foliolosa</name>
    <dbReference type="NCBI Taxonomy" id="1961234"/>
    <lineage>
        <taxon>Eukaryota</taxon>
        <taxon>Viridiplantae</taxon>
        <taxon>Streptophyta</taxon>
        <taxon>Embryophyta</taxon>
        <taxon>Tracheophyta</taxon>
        <taxon>Spermatophyta</taxon>
        <taxon>Magnoliopsida</taxon>
        <taxon>eudicotyledons</taxon>
        <taxon>Gunneridae</taxon>
        <taxon>Pentapetalae</taxon>
        <taxon>asterids</taxon>
        <taxon>lamiids</taxon>
        <taxon>Lamiales</taxon>
        <taxon>Orobanchaceae</taxon>
        <taxon>Pedicularideae</taxon>
        <taxon>Castillejinae</taxon>
        <taxon>Castilleja</taxon>
    </lineage>
</organism>
<keyword evidence="5" id="KW-1185">Reference proteome</keyword>